<evidence type="ECO:0000313" key="3">
    <source>
        <dbReference type="Proteomes" id="UP000002009"/>
    </source>
</evidence>
<gene>
    <name evidence="2" type="primary">DRNK</name>
    <name evidence="2" type="ORF">MICPUN_112723</name>
</gene>
<dbReference type="PANTHER" id="PTHR10513">
    <property type="entry name" value="DEOXYNUCLEOSIDE KINASE"/>
    <property type="match status" value="1"/>
</dbReference>
<dbReference type="PANTHER" id="PTHR10513:SF35">
    <property type="entry name" value="DEOXYADENOSINE KINASE"/>
    <property type="match status" value="1"/>
</dbReference>
<organism evidence="2 3">
    <name type="scientific">Micromonas commoda (strain RCC299 / NOUM17 / CCMP2709)</name>
    <name type="common">Picoplanktonic green alga</name>
    <dbReference type="NCBI Taxonomy" id="296587"/>
    <lineage>
        <taxon>Eukaryota</taxon>
        <taxon>Viridiplantae</taxon>
        <taxon>Chlorophyta</taxon>
        <taxon>Mamiellophyceae</taxon>
        <taxon>Mamiellales</taxon>
        <taxon>Mamiellaceae</taxon>
        <taxon>Micromonas</taxon>
    </lineage>
</organism>
<dbReference type="InterPro" id="IPR050566">
    <property type="entry name" value="Deoxyribonucleoside_kinase"/>
</dbReference>
<dbReference type="eggNOG" id="KOG4235">
    <property type="taxonomic scope" value="Eukaryota"/>
</dbReference>
<keyword evidence="2" id="KW-0808">Transferase</keyword>
<dbReference type="InterPro" id="IPR031314">
    <property type="entry name" value="DNK_dom"/>
</dbReference>
<keyword evidence="2" id="KW-0418">Kinase</keyword>
<protein>
    <submittedName>
        <fullName evidence="2">Deoxynucleoside kinase family</fullName>
    </submittedName>
</protein>
<dbReference type="InParanoid" id="C1FDF5"/>
<name>C1FDF5_MICCC</name>
<dbReference type="EMBL" id="CP001574">
    <property type="protein sequence ID" value="ACO68379.1"/>
    <property type="molecule type" value="Genomic_DNA"/>
</dbReference>
<dbReference type="KEGG" id="mis:MICPUN_112723"/>
<dbReference type="GO" id="GO:0019136">
    <property type="term" value="F:deoxynucleoside kinase activity"/>
    <property type="evidence" value="ECO:0007669"/>
    <property type="project" value="TreeGrafter"/>
</dbReference>
<dbReference type="CDD" id="cd01673">
    <property type="entry name" value="dNK"/>
    <property type="match status" value="1"/>
</dbReference>
<keyword evidence="3" id="KW-1185">Reference proteome</keyword>
<dbReference type="STRING" id="296587.C1FDF5"/>
<proteinExistence type="predicted"/>
<evidence type="ECO:0000259" key="1">
    <source>
        <dbReference type="Pfam" id="PF01712"/>
    </source>
</evidence>
<dbReference type="Proteomes" id="UP000002009">
    <property type="component" value="Chromosome 1"/>
</dbReference>
<evidence type="ECO:0000313" key="2">
    <source>
        <dbReference type="EMBL" id="ACO68379.1"/>
    </source>
</evidence>
<feature type="domain" description="Deoxynucleoside kinase" evidence="1">
    <location>
        <begin position="146"/>
        <end position="398"/>
    </location>
</feature>
<dbReference type="InterPro" id="IPR027417">
    <property type="entry name" value="P-loop_NTPase"/>
</dbReference>
<reference evidence="2 3" key="1">
    <citation type="journal article" date="2009" name="Science">
        <title>Green evolution and dynamic adaptations revealed by genomes of the marine picoeukaryotes Micromonas.</title>
        <authorList>
            <person name="Worden A.Z."/>
            <person name="Lee J.H."/>
            <person name="Mock T."/>
            <person name="Rouze P."/>
            <person name="Simmons M.P."/>
            <person name="Aerts A.L."/>
            <person name="Allen A.E."/>
            <person name="Cuvelier M.L."/>
            <person name="Derelle E."/>
            <person name="Everett M.V."/>
            <person name="Foulon E."/>
            <person name="Grimwood J."/>
            <person name="Gundlach H."/>
            <person name="Henrissat B."/>
            <person name="Napoli C."/>
            <person name="McDonald S.M."/>
            <person name="Parker M.S."/>
            <person name="Rombauts S."/>
            <person name="Salamov A."/>
            <person name="Von Dassow P."/>
            <person name="Badger J.H."/>
            <person name="Coutinho P.M."/>
            <person name="Demir E."/>
            <person name="Dubchak I."/>
            <person name="Gentemann C."/>
            <person name="Eikrem W."/>
            <person name="Gready J.E."/>
            <person name="John U."/>
            <person name="Lanier W."/>
            <person name="Lindquist E.A."/>
            <person name="Lucas S."/>
            <person name="Mayer K.F."/>
            <person name="Moreau H."/>
            <person name="Not F."/>
            <person name="Otillar R."/>
            <person name="Panaud O."/>
            <person name="Pangilinan J."/>
            <person name="Paulsen I."/>
            <person name="Piegu B."/>
            <person name="Poliakov A."/>
            <person name="Robbens S."/>
            <person name="Schmutz J."/>
            <person name="Toulza E."/>
            <person name="Wyss T."/>
            <person name="Zelensky A."/>
            <person name="Zhou K."/>
            <person name="Armbrust E.V."/>
            <person name="Bhattacharya D."/>
            <person name="Goodenough U.W."/>
            <person name="Van de Peer Y."/>
            <person name="Grigoriev I.V."/>
        </authorList>
    </citation>
    <scope>NUCLEOTIDE SEQUENCE [LARGE SCALE GENOMIC DNA]</scope>
    <source>
        <strain evidence="3">RCC299 / NOUM17</strain>
    </source>
</reference>
<accession>C1FDF5</accession>
<dbReference type="FunCoup" id="C1FDF5">
    <property type="interactions" value="105"/>
</dbReference>
<sequence length="446" mass="51076">MFLSARNERVVLSRKNVLVKRPAFAIRAARVYCAQHDMFSCLDGCSDLLVIKLKNTSQLIPGINPTSEALLEQKGFSSLSDLQTLHHQAFTDRFDRSKEELENFLLCEAGLSKKSQAAAVARFVERTIVSQESRPINNVDIKPLTLCVEGNIGAGKSTFLSSIIKGSTLLEDLGTSIVLEPVEKWQQVRNRGEQVSAFEAHNILNEFYKNPTRFAYTFQHHVFMTRLLLEAETRSGSVRIMERSILSDRMIFVESVYEKGWLSDLEFSLFNSWYEPVVKVSPHLIPDAFIYLRTTPEVCLKRLKRRARGEETEIDLQYLRTLHNKHEYWLNQDKHGDVPDEPAGFTDSTLHSICFLRDGCLSTLRGIPVLVLDFDENLNVNRSSHAKRAMRRAVASFVSFVQKRALGYYDRAQMTHEYCPSFLEVKHWNDFYDDAMSAEDKTSSQD</sequence>
<dbReference type="Gene3D" id="3.40.50.300">
    <property type="entry name" value="P-loop containing nucleotide triphosphate hydrolases"/>
    <property type="match status" value="1"/>
</dbReference>
<dbReference type="SUPFAM" id="SSF52540">
    <property type="entry name" value="P-loop containing nucleoside triphosphate hydrolases"/>
    <property type="match status" value="1"/>
</dbReference>
<dbReference type="OrthoDB" id="567086at2759"/>
<dbReference type="OMA" id="AQMTHEY"/>
<dbReference type="RefSeq" id="XP_002507121.1">
    <property type="nucleotide sequence ID" value="XM_002507075.1"/>
</dbReference>
<dbReference type="GO" id="GO:0005737">
    <property type="term" value="C:cytoplasm"/>
    <property type="evidence" value="ECO:0007669"/>
    <property type="project" value="TreeGrafter"/>
</dbReference>
<dbReference type="Pfam" id="PF01712">
    <property type="entry name" value="dNK"/>
    <property type="match status" value="1"/>
</dbReference>
<dbReference type="AlphaFoldDB" id="C1FDF5"/>
<dbReference type="GeneID" id="8250445"/>